<evidence type="ECO:0000256" key="3">
    <source>
        <dbReference type="ARBA" id="ARBA00022691"/>
    </source>
</evidence>
<reference evidence="6 7" key="1">
    <citation type="submission" date="2017-11" db="EMBL/GenBank/DDBJ databases">
        <title>Infants hospitalized years apart are colonized by the same room-sourced microbial strains.</title>
        <authorList>
            <person name="Brooks B."/>
            <person name="Olm M.R."/>
            <person name="Firek B.A."/>
            <person name="Baker R."/>
            <person name="Thomas B.C."/>
            <person name="Morowitz M.J."/>
            <person name="Banfield J.F."/>
        </authorList>
    </citation>
    <scope>NUCLEOTIDE SEQUENCE [LARGE SCALE GENOMIC DNA]</scope>
    <source>
        <strain evidence="6">S2_012_000_R3_87</strain>
    </source>
</reference>
<dbReference type="Pfam" id="PF05958">
    <property type="entry name" value="tRNA_U5-meth_tr"/>
    <property type="match status" value="1"/>
</dbReference>
<evidence type="ECO:0000313" key="6">
    <source>
        <dbReference type="EMBL" id="PZP01389.1"/>
    </source>
</evidence>
<feature type="binding site" evidence="4">
    <location>
        <position position="290"/>
    </location>
    <ligand>
        <name>S-adenosyl-L-methionine</name>
        <dbReference type="ChEBI" id="CHEBI:59789"/>
    </ligand>
</feature>
<dbReference type="AlphaFoldDB" id="A0A2W5D5S1"/>
<keyword evidence="2 4" id="KW-0808">Transferase</keyword>
<dbReference type="CDD" id="cd02440">
    <property type="entry name" value="AdoMet_MTases"/>
    <property type="match status" value="1"/>
</dbReference>
<dbReference type="InterPro" id="IPR012340">
    <property type="entry name" value="NA-bd_OB-fold"/>
</dbReference>
<dbReference type="InterPro" id="IPR029063">
    <property type="entry name" value="SAM-dependent_MTases_sf"/>
</dbReference>
<keyword evidence="3 4" id="KW-0949">S-adenosyl-L-methionine</keyword>
<organism evidence="6 7">
    <name type="scientific">Corynebacterium urealyticum</name>
    <dbReference type="NCBI Taxonomy" id="43771"/>
    <lineage>
        <taxon>Bacteria</taxon>
        <taxon>Bacillati</taxon>
        <taxon>Actinomycetota</taxon>
        <taxon>Actinomycetes</taxon>
        <taxon>Mycobacteriales</taxon>
        <taxon>Corynebacteriaceae</taxon>
        <taxon>Corynebacterium</taxon>
    </lineage>
</organism>
<sequence length="416" mass="44936">MTSPETITLDLDQPGHRGVVIGQHDGQIVFVRGGLPGEKGVEVALDPAKKNGKQRFRTGQALAIDQPSPHRVAGQCDAAEAGAGCCDLDFVDAHGSLEFKQAVVIDQFRRLAKFELPQEFLDAHVRATSLWPFTHYRHRVRLGVDAEGQAGLRKPKSNEIVPLAEVECSQWLPGLTDGVGGLNPSPHSEVVVGVGRDGKRSVVELKKTRRGRKRRVLDGDGDVLHSHLGVSWKVPVDAFWQSHIQASAYYARWVADRLNGELHTVWDLYGGCGALSAGLLGSARNVEIVDVASSATRAGQEAFAAAREAGSEGADTAVRFRSSDVGAWLEDLEEVADLDAVVLDPPRTGAGAAVIRNIAQHRPPRVIHIGCDPATAARDAGLWRDAGYELREMEIVDAFGLTHHVETLMYFEAAGE</sequence>
<dbReference type="PANTHER" id="PTHR11061:SF30">
    <property type="entry name" value="TRNA (URACIL(54)-C(5))-METHYLTRANSFERASE"/>
    <property type="match status" value="1"/>
</dbReference>
<evidence type="ECO:0000256" key="5">
    <source>
        <dbReference type="PROSITE-ProRule" id="PRU10015"/>
    </source>
</evidence>
<dbReference type="Proteomes" id="UP000249451">
    <property type="component" value="Unassembled WGS sequence"/>
</dbReference>
<dbReference type="SUPFAM" id="SSF53335">
    <property type="entry name" value="S-adenosyl-L-methionine-dependent methyltransferases"/>
    <property type="match status" value="1"/>
</dbReference>
<protein>
    <submittedName>
        <fullName evidence="6">Class I SAM-dependent RNA methyltransferase</fullName>
    </submittedName>
</protein>
<dbReference type="EMBL" id="QFNY01000074">
    <property type="protein sequence ID" value="PZP01389.1"/>
    <property type="molecule type" value="Genomic_DNA"/>
</dbReference>
<evidence type="ECO:0000256" key="4">
    <source>
        <dbReference type="PROSITE-ProRule" id="PRU01024"/>
    </source>
</evidence>
<accession>A0A2W5D5S1</accession>
<dbReference type="InterPro" id="IPR010280">
    <property type="entry name" value="U5_MeTrfase_fam"/>
</dbReference>
<evidence type="ECO:0000313" key="7">
    <source>
        <dbReference type="Proteomes" id="UP000249451"/>
    </source>
</evidence>
<feature type="binding site" evidence="4">
    <location>
        <position position="241"/>
    </location>
    <ligand>
        <name>S-adenosyl-L-methionine</name>
        <dbReference type="ChEBI" id="CHEBI:59789"/>
    </ligand>
</feature>
<gene>
    <name evidence="6" type="ORF">DI609_04260</name>
</gene>
<name>A0A2W5D5S1_9CORY</name>
<keyword evidence="1 4" id="KW-0489">Methyltransferase</keyword>
<dbReference type="PROSITE" id="PS01230">
    <property type="entry name" value="TRMA_1"/>
    <property type="match status" value="1"/>
</dbReference>
<proteinExistence type="inferred from homology"/>
<dbReference type="PROSITE" id="PS51687">
    <property type="entry name" value="SAM_MT_RNA_M5U"/>
    <property type="match status" value="1"/>
</dbReference>
<evidence type="ECO:0000256" key="2">
    <source>
        <dbReference type="ARBA" id="ARBA00022679"/>
    </source>
</evidence>
<dbReference type="Gene3D" id="3.40.50.150">
    <property type="entry name" value="Vaccinia Virus protein VP39"/>
    <property type="match status" value="1"/>
</dbReference>
<evidence type="ECO:0000256" key="1">
    <source>
        <dbReference type="ARBA" id="ARBA00022603"/>
    </source>
</evidence>
<comment type="similarity">
    <text evidence="4">Belongs to the class I-like SAM-binding methyltransferase superfamily. RNA M5U methyltransferase family.</text>
</comment>
<dbReference type="InterPro" id="IPR030390">
    <property type="entry name" value="MeTrfase_TrmA_AS"/>
</dbReference>
<feature type="active site" evidence="5">
    <location>
        <position position="371"/>
    </location>
</feature>
<feature type="binding site" evidence="4">
    <location>
        <position position="344"/>
    </location>
    <ligand>
        <name>S-adenosyl-L-methionine</name>
        <dbReference type="ChEBI" id="CHEBI:59789"/>
    </ligand>
</feature>
<dbReference type="PANTHER" id="PTHR11061">
    <property type="entry name" value="RNA M5U METHYLTRANSFERASE"/>
    <property type="match status" value="1"/>
</dbReference>
<dbReference type="GO" id="GO:0070475">
    <property type="term" value="P:rRNA base methylation"/>
    <property type="evidence" value="ECO:0007669"/>
    <property type="project" value="TreeGrafter"/>
</dbReference>
<dbReference type="Gene3D" id="2.40.50.140">
    <property type="entry name" value="Nucleic acid-binding proteins"/>
    <property type="match status" value="1"/>
</dbReference>
<feature type="binding site" evidence="4">
    <location>
        <position position="269"/>
    </location>
    <ligand>
        <name>S-adenosyl-L-methionine</name>
        <dbReference type="ChEBI" id="CHEBI:59789"/>
    </ligand>
</feature>
<feature type="active site" description="Nucleophile" evidence="4">
    <location>
        <position position="371"/>
    </location>
</feature>
<dbReference type="GO" id="GO:0070041">
    <property type="term" value="F:rRNA (uridine-C5-)-methyltransferase activity"/>
    <property type="evidence" value="ECO:0007669"/>
    <property type="project" value="TreeGrafter"/>
</dbReference>
<comment type="caution">
    <text evidence="6">The sequence shown here is derived from an EMBL/GenBank/DDBJ whole genome shotgun (WGS) entry which is preliminary data.</text>
</comment>